<evidence type="ECO:0000313" key="3">
    <source>
        <dbReference type="RefSeq" id="XP_033584394.1"/>
    </source>
</evidence>
<dbReference type="InterPro" id="IPR051678">
    <property type="entry name" value="AGP_Transferase"/>
</dbReference>
<accession>A0A6A6Z8T2</accession>
<proteinExistence type="predicted"/>
<dbReference type="AlphaFoldDB" id="A0A6A6Z8T2"/>
<reference evidence="3" key="2">
    <citation type="submission" date="2020-04" db="EMBL/GenBank/DDBJ databases">
        <authorList>
            <consortium name="NCBI Genome Project"/>
        </authorList>
    </citation>
    <scope>NUCLEOTIDE SEQUENCE</scope>
    <source>
        <strain evidence="3">CBS 304.34</strain>
    </source>
</reference>
<dbReference type="SUPFAM" id="SSF56112">
    <property type="entry name" value="Protein kinase-like (PK-like)"/>
    <property type="match status" value="1"/>
</dbReference>
<dbReference type="InterPro" id="IPR011009">
    <property type="entry name" value="Kinase-like_dom_sf"/>
</dbReference>
<evidence type="ECO:0000313" key="1">
    <source>
        <dbReference type="EMBL" id="KAF2817430.1"/>
    </source>
</evidence>
<protein>
    <recommendedName>
        <fullName evidence="4">Aminoglycoside phosphotransferase domain-containing protein</fullName>
    </recommendedName>
</protein>
<reference evidence="3" key="3">
    <citation type="submission" date="2025-04" db="UniProtKB">
        <authorList>
            <consortium name="RefSeq"/>
        </authorList>
    </citation>
    <scope>IDENTIFICATION</scope>
    <source>
        <strain evidence="3">CBS 304.34</strain>
    </source>
</reference>
<dbReference type="RefSeq" id="XP_033584394.1">
    <property type="nucleotide sequence ID" value="XM_033714906.1"/>
</dbReference>
<sequence>PKVYAVFTVPKQPHGIHYLVSEFIEGEMLDETKWIALDDKAREIICSKLSEQFQLLWAVPSEGCYGRVHHQAFSSDFNLFYLRPKGMQGPYNCYEDCVSAMYASAELRAATTAITPEFRHDAVEYLPEFKPTLMRTRGYKPTLTHLDPQFRNIITRSIKGAEGEIKDWEVVLIDWDSLAWLPGFVHGSWRRKGKGSVRKA</sequence>
<evidence type="ECO:0000313" key="2">
    <source>
        <dbReference type="Proteomes" id="UP000504636"/>
    </source>
</evidence>
<name>A0A6A6Z8T2_9PEZI</name>
<organism evidence="1">
    <name type="scientific">Mytilinidion resinicola</name>
    <dbReference type="NCBI Taxonomy" id="574789"/>
    <lineage>
        <taxon>Eukaryota</taxon>
        <taxon>Fungi</taxon>
        <taxon>Dikarya</taxon>
        <taxon>Ascomycota</taxon>
        <taxon>Pezizomycotina</taxon>
        <taxon>Dothideomycetes</taxon>
        <taxon>Pleosporomycetidae</taxon>
        <taxon>Mytilinidiales</taxon>
        <taxon>Mytilinidiaceae</taxon>
        <taxon>Mytilinidion</taxon>
    </lineage>
</organism>
<dbReference type="GeneID" id="54455799"/>
<dbReference type="PANTHER" id="PTHR21310:SF48">
    <property type="entry name" value="AMINOGLYCOSIDE PHOSPHOTRANSFERASE DOMAIN-CONTAINING PROTEIN"/>
    <property type="match status" value="1"/>
</dbReference>
<dbReference type="EMBL" id="MU003692">
    <property type="protein sequence ID" value="KAF2817430.1"/>
    <property type="molecule type" value="Genomic_DNA"/>
</dbReference>
<gene>
    <name evidence="1 3" type="ORF">BDZ99DRAFT_374125</name>
</gene>
<reference evidence="1 3" key="1">
    <citation type="journal article" date="2020" name="Stud. Mycol.">
        <title>101 Dothideomycetes genomes: a test case for predicting lifestyles and emergence of pathogens.</title>
        <authorList>
            <person name="Haridas S."/>
            <person name="Albert R."/>
            <person name="Binder M."/>
            <person name="Bloem J."/>
            <person name="Labutti K."/>
            <person name="Salamov A."/>
            <person name="Andreopoulos B."/>
            <person name="Baker S."/>
            <person name="Barry K."/>
            <person name="Bills G."/>
            <person name="Bluhm B."/>
            <person name="Cannon C."/>
            <person name="Castanera R."/>
            <person name="Culley D."/>
            <person name="Daum C."/>
            <person name="Ezra D."/>
            <person name="Gonzalez J."/>
            <person name="Henrissat B."/>
            <person name="Kuo A."/>
            <person name="Liang C."/>
            <person name="Lipzen A."/>
            <person name="Lutzoni F."/>
            <person name="Magnuson J."/>
            <person name="Mondo S."/>
            <person name="Nolan M."/>
            <person name="Ohm R."/>
            <person name="Pangilinan J."/>
            <person name="Park H.-J."/>
            <person name="Ramirez L."/>
            <person name="Alfaro M."/>
            <person name="Sun H."/>
            <person name="Tritt A."/>
            <person name="Yoshinaga Y."/>
            <person name="Zwiers L.-H."/>
            <person name="Turgeon B."/>
            <person name="Goodwin S."/>
            <person name="Spatafora J."/>
            <person name="Crous P."/>
            <person name="Grigoriev I."/>
        </authorList>
    </citation>
    <scope>NUCLEOTIDE SEQUENCE</scope>
    <source>
        <strain evidence="1 3">CBS 304.34</strain>
    </source>
</reference>
<dbReference type="Proteomes" id="UP000504636">
    <property type="component" value="Unplaced"/>
</dbReference>
<evidence type="ECO:0008006" key="4">
    <source>
        <dbReference type="Google" id="ProtNLM"/>
    </source>
</evidence>
<dbReference type="PANTHER" id="PTHR21310">
    <property type="entry name" value="AMINOGLYCOSIDE PHOSPHOTRANSFERASE-RELATED-RELATED"/>
    <property type="match status" value="1"/>
</dbReference>
<dbReference type="OrthoDB" id="4177236at2759"/>
<keyword evidence="2" id="KW-1185">Reference proteome</keyword>
<feature type="non-terminal residue" evidence="1">
    <location>
        <position position="1"/>
    </location>
</feature>